<feature type="domain" description="DUF1996" evidence="2">
    <location>
        <begin position="38"/>
        <end position="267"/>
    </location>
</feature>
<dbReference type="EMBL" id="VDMD01000047">
    <property type="protein sequence ID" value="TRM57436.1"/>
    <property type="molecule type" value="Genomic_DNA"/>
</dbReference>
<feature type="signal peptide" evidence="1">
    <location>
        <begin position="1"/>
        <end position="23"/>
    </location>
</feature>
<dbReference type="PANTHER" id="PTHR43662:SF3">
    <property type="entry name" value="DOMAIN PROTEIN, PUTATIVE (AFU_ORTHOLOGUE AFUA_6G11970)-RELATED"/>
    <property type="match status" value="1"/>
</dbReference>
<keyword evidence="1" id="KW-0732">Signal</keyword>
<dbReference type="OrthoDB" id="74764at2759"/>
<dbReference type="InterPro" id="IPR018535">
    <property type="entry name" value="DUF1996"/>
</dbReference>
<dbReference type="Pfam" id="PF09362">
    <property type="entry name" value="DUF1996"/>
    <property type="match status" value="1"/>
</dbReference>
<dbReference type="PANTHER" id="PTHR43662">
    <property type="match status" value="1"/>
</dbReference>
<dbReference type="AlphaFoldDB" id="A0A550BY66"/>
<evidence type="ECO:0000313" key="3">
    <source>
        <dbReference type="EMBL" id="TRM57436.1"/>
    </source>
</evidence>
<reference evidence="3 4" key="1">
    <citation type="journal article" date="2019" name="New Phytol.">
        <title>Comparative genomics reveals unique wood-decay strategies and fruiting body development in the Schizophyllaceae.</title>
        <authorList>
            <person name="Almasi E."/>
            <person name="Sahu N."/>
            <person name="Krizsan K."/>
            <person name="Balint B."/>
            <person name="Kovacs G.M."/>
            <person name="Kiss B."/>
            <person name="Cseklye J."/>
            <person name="Drula E."/>
            <person name="Henrissat B."/>
            <person name="Nagy I."/>
            <person name="Chovatia M."/>
            <person name="Adam C."/>
            <person name="LaButti K."/>
            <person name="Lipzen A."/>
            <person name="Riley R."/>
            <person name="Grigoriev I.V."/>
            <person name="Nagy L.G."/>
        </authorList>
    </citation>
    <scope>NUCLEOTIDE SEQUENCE [LARGE SCALE GENOMIC DNA]</scope>
    <source>
        <strain evidence="3 4">NL-1724</strain>
    </source>
</reference>
<dbReference type="STRING" id="97359.A0A550BY66"/>
<comment type="caution">
    <text evidence="3">The sequence shown here is derived from an EMBL/GenBank/DDBJ whole genome shotgun (WGS) entry which is preliminary data.</text>
</comment>
<keyword evidence="4" id="KW-1185">Reference proteome</keyword>
<sequence>MSHLARSALLATALSALAPSASAFFLQGLDFIVTERADPVVEPGVQSAHVHSVIGGSNFDLITNTSYLQQSECTSAQIKEDKSNYWFPHMYFQWANGSFTSLTGGAVTYYLFGDEAGSATAFPDDFRMVSGDPMLRTYDADSKAQQAVSFNCLDFEGTSVTYPWMPTVNCPSGIRAQINFPMCWDGVNTDSDDHKSHVAFPSGGADSGTCNDPAFPVTLPRIFIEVYWATGDWSDKWGQAMNASQPFVFANGDPTGWGYHADFINGWEDGALQSLMDKCGACTSQAYGGIDCCYDMGVVTKNEDATSCSIDPVFDEQVTGTLAALPGSNPVTYKSGAAMAPAAAVSSAASSEAATSTSASAEPASSSAPAGIVNIASPHCAHHHQRLTHARRGSF</sequence>
<evidence type="ECO:0000313" key="4">
    <source>
        <dbReference type="Proteomes" id="UP000320762"/>
    </source>
</evidence>
<accession>A0A550BY66</accession>
<organism evidence="3 4">
    <name type="scientific">Schizophyllum amplum</name>
    <dbReference type="NCBI Taxonomy" id="97359"/>
    <lineage>
        <taxon>Eukaryota</taxon>
        <taxon>Fungi</taxon>
        <taxon>Dikarya</taxon>
        <taxon>Basidiomycota</taxon>
        <taxon>Agaricomycotina</taxon>
        <taxon>Agaricomycetes</taxon>
        <taxon>Agaricomycetidae</taxon>
        <taxon>Agaricales</taxon>
        <taxon>Schizophyllaceae</taxon>
        <taxon>Schizophyllum</taxon>
    </lineage>
</organism>
<proteinExistence type="predicted"/>
<evidence type="ECO:0000259" key="2">
    <source>
        <dbReference type="Pfam" id="PF09362"/>
    </source>
</evidence>
<feature type="chain" id="PRO_5021881645" description="DUF1996 domain-containing protein" evidence="1">
    <location>
        <begin position="24"/>
        <end position="395"/>
    </location>
</feature>
<evidence type="ECO:0000256" key="1">
    <source>
        <dbReference type="SAM" id="SignalP"/>
    </source>
</evidence>
<dbReference type="Proteomes" id="UP000320762">
    <property type="component" value="Unassembled WGS sequence"/>
</dbReference>
<protein>
    <recommendedName>
        <fullName evidence="2">DUF1996 domain-containing protein</fullName>
    </recommendedName>
</protein>
<name>A0A550BY66_9AGAR</name>
<gene>
    <name evidence="3" type="ORF">BD626DRAFT_634828</name>
</gene>